<dbReference type="Proteomes" id="UP000648187">
    <property type="component" value="Unassembled WGS sequence"/>
</dbReference>
<dbReference type="EMBL" id="JACKWZ010000002">
    <property type="protein sequence ID" value="KAF9424561.1"/>
    <property type="molecule type" value="Genomic_DNA"/>
</dbReference>
<feature type="transmembrane region" description="Helical" evidence="2">
    <location>
        <begin position="74"/>
        <end position="99"/>
    </location>
</feature>
<accession>A0A835L9U3</accession>
<evidence type="ECO:0000256" key="1">
    <source>
        <dbReference type="SAM" id="MobiDB-lite"/>
    </source>
</evidence>
<keyword evidence="2" id="KW-1133">Transmembrane helix</keyword>
<protein>
    <submittedName>
        <fullName evidence="3">Uncharacterized protein</fullName>
    </submittedName>
</protein>
<sequence>MQLFLRLFSKMALYQTFIIIYVLKIVFYPCCALAYPESEMNYYKNSTHRVTRSIDDVDHSRDRNKYILMPKYSIYLMGFTILFMFIAIIALSVALYWAIKKRSSFGVNDNIPQYVRQESNTVIPLYNNSTYDEQNKNNGSTLTVNSGIIEISEPRISEPESPTRVDDSKIVFTRKPIKPIVPVMPRGQMDAICQEVLRRVQKSDSASFRDLNELLNGNDKKDEKEGEKCETVDEAENEKKNEEKADPKFDLKQLKTPESNITPELLSKLNARSQQLQNQIEDEMNKAAKQENPIDKPHEYHDKLKSDINNDVHIEIDYINVNKMDDSSSSETEYDTVPTPIRFRHSGPEAENLNIEDIPVYDLPPRRSHDGNTGNIVQIDKDTEYMMPLSKDKTDSCYINAKRNSFNL</sequence>
<feature type="compositionally biased region" description="Basic and acidic residues" evidence="1">
    <location>
        <begin position="218"/>
        <end position="252"/>
    </location>
</feature>
<comment type="caution">
    <text evidence="3">The sequence shown here is derived from an EMBL/GenBank/DDBJ whole genome shotgun (WGS) entry which is preliminary data.</text>
</comment>
<keyword evidence="2" id="KW-0472">Membrane</keyword>
<evidence type="ECO:0000313" key="3">
    <source>
        <dbReference type="EMBL" id="KAF9424561.1"/>
    </source>
</evidence>
<evidence type="ECO:0000256" key="2">
    <source>
        <dbReference type="SAM" id="Phobius"/>
    </source>
</evidence>
<feature type="transmembrane region" description="Helical" evidence="2">
    <location>
        <begin position="12"/>
        <end position="35"/>
    </location>
</feature>
<reference evidence="3" key="1">
    <citation type="submission" date="2020-08" db="EMBL/GenBank/DDBJ databases">
        <title>Spodoptera exigua strain:BAW_Kor-Di-RS1 Genome sequencing and assembly.</title>
        <authorList>
            <person name="Kim J."/>
            <person name="Nam H.Y."/>
            <person name="Kwon M."/>
            <person name="Choi J.H."/>
            <person name="Cho S.R."/>
            <person name="Kim G.-H."/>
        </authorList>
    </citation>
    <scope>NUCLEOTIDE SEQUENCE</scope>
    <source>
        <strain evidence="3">BAW_Kor-Di-RS1</strain>
        <tissue evidence="3">Whole-body</tissue>
    </source>
</reference>
<organism evidence="3 4">
    <name type="scientific">Spodoptera exigua</name>
    <name type="common">Beet armyworm</name>
    <name type="synonym">Noctua fulgens</name>
    <dbReference type="NCBI Taxonomy" id="7107"/>
    <lineage>
        <taxon>Eukaryota</taxon>
        <taxon>Metazoa</taxon>
        <taxon>Ecdysozoa</taxon>
        <taxon>Arthropoda</taxon>
        <taxon>Hexapoda</taxon>
        <taxon>Insecta</taxon>
        <taxon>Pterygota</taxon>
        <taxon>Neoptera</taxon>
        <taxon>Endopterygota</taxon>
        <taxon>Lepidoptera</taxon>
        <taxon>Glossata</taxon>
        <taxon>Ditrysia</taxon>
        <taxon>Noctuoidea</taxon>
        <taxon>Noctuidae</taxon>
        <taxon>Amphipyrinae</taxon>
        <taxon>Spodoptera</taxon>
    </lineage>
</organism>
<keyword evidence="4" id="KW-1185">Reference proteome</keyword>
<feature type="region of interest" description="Disordered" evidence="1">
    <location>
        <begin position="210"/>
        <end position="252"/>
    </location>
</feature>
<keyword evidence="2" id="KW-0812">Transmembrane</keyword>
<gene>
    <name evidence="3" type="ORF">HW555_000372</name>
</gene>
<proteinExistence type="predicted"/>
<name>A0A835L9U3_SPOEX</name>
<evidence type="ECO:0000313" key="4">
    <source>
        <dbReference type="Proteomes" id="UP000648187"/>
    </source>
</evidence>
<dbReference type="AlphaFoldDB" id="A0A835L9U3"/>